<organism evidence="2 3">
    <name type="scientific">Paraglaciecola psychrophila 170</name>
    <dbReference type="NCBI Taxonomy" id="1129794"/>
    <lineage>
        <taxon>Bacteria</taxon>
        <taxon>Pseudomonadati</taxon>
        <taxon>Pseudomonadota</taxon>
        <taxon>Gammaproteobacteria</taxon>
        <taxon>Alteromonadales</taxon>
        <taxon>Alteromonadaceae</taxon>
        <taxon>Paraglaciecola</taxon>
    </lineage>
</organism>
<dbReference type="KEGG" id="gps:C427_3551"/>
<keyword evidence="3" id="KW-1185">Reference proteome</keyword>
<dbReference type="PATRIC" id="fig|1129794.4.peg.3533"/>
<proteinExistence type="predicted"/>
<reference evidence="2 3" key="1">
    <citation type="journal article" date="2013" name="Genome Announc.">
        <title>Complete Genome Sequence of Glaciecola psychrophila Strain 170T.</title>
        <authorList>
            <person name="Yin J."/>
            <person name="Chen J."/>
            <person name="Liu G."/>
            <person name="Yu Y."/>
            <person name="Song L."/>
            <person name="Wang X."/>
            <person name="Qu X."/>
        </authorList>
    </citation>
    <scope>NUCLEOTIDE SEQUENCE [LARGE SCALE GENOMIC DNA]</scope>
    <source>
        <strain evidence="2 3">170</strain>
    </source>
</reference>
<dbReference type="OrthoDB" id="6264467at2"/>
<evidence type="ECO:0000256" key="1">
    <source>
        <dbReference type="SAM" id="Phobius"/>
    </source>
</evidence>
<dbReference type="HOGENOM" id="CLU_137967_0_0_6"/>
<sequence length="135" mass="15209">MKPTHSVRKDPDIMSLLSRLPLETAAVLTDTQLSHLKVAIGSGQYRKHKVDIRGTISLPFFPSRIYFVLLMGRNIRSLSRQEKSIAITSMMLLTVIFLVFSSVLGLAIIYVLKSALGINLLEGYSLGLWDWIKNY</sequence>
<dbReference type="Proteomes" id="UP000011864">
    <property type="component" value="Chromosome"/>
</dbReference>
<evidence type="ECO:0000313" key="2">
    <source>
        <dbReference type="EMBL" id="AGH45659.1"/>
    </source>
</evidence>
<feature type="transmembrane region" description="Helical" evidence="1">
    <location>
        <begin position="85"/>
        <end position="112"/>
    </location>
</feature>
<dbReference type="eggNOG" id="ENOG5032TY3">
    <property type="taxonomic scope" value="Bacteria"/>
</dbReference>
<dbReference type="EMBL" id="CP003837">
    <property type="protein sequence ID" value="AGH45659.1"/>
    <property type="molecule type" value="Genomic_DNA"/>
</dbReference>
<dbReference type="RefSeq" id="WP_007637656.1">
    <property type="nucleotide sequence ID" value="NC_020514.1"/>
</dbReference>
<dbReference type="STRING" id="1129794.C427_3551"/>
<evidence type="ECO:0008006" key="4">
    <source>
        <dbReference type="Google" id="ProtNLM"/>
    </source>
</evidence>
<keyword evidence="1" id="KW-0472">Membrane</keyword>
<gene>
    <name evidence="2" type="ORF">C427_3551</name>
</gene>
<keyword evidence="1" id="KW-1133">Transmembrane helix</keyword>
<name>K6ZNA2_9ALTE</name>
<protein>
    <recommendedName>
        <fullName evidence="4">3-phosphoshikimate 1-carboxyvinyltransferase</fullName>
    </recommendedName>
</protein>
<accession>K6ZNA2</accession>
<evidence type="ECO:0000313" key="3">
    <source>
        <dbReference type="Proteomes" id="UP000011864"/>
    </source>
</evidence>
<dbReference type="AlphaFoldDB" id="K6ZNA2"/>
<keyword evidence="1" id="KW-0812">Transmembrane</keyword>